<sequence>MRRYLAFSFIVLALAGAMTAMLNAYAAQTMPNSHQGKNSGRSTAPGGVGGHQSQLSAVPGNI</sequence>
<feature type="region of interest" description="Disordered" evidence="1">
    <location>
        <begin position="30"/>
        <end position="62"/>
    </location>
</feature>
<dbReference type="EMBL" id="BAABIA010000001">
    <property type="protein sequence ID" value="GAA5132570.1"/>
    <property type="molecule type" value="Genomic_DNA"/>
</dbReference>
<accession>A0ABP9NVB6</accession>
<protein>
    <submittedName>
        <fullName evidence="3">Uncharacterized protein</fullName>
    </submittedName>
</protein>
<feature type="chain" id="PRO_5045353365" evidence="2">
    <location>
        <begin position="27"/>
        <end position="62"/>
    </location>
</feature>
<comment type="caution">
    <text evidence="3">The sequence shown here is derived from an EMBL/GenBank/DDBJ whole genome shotgun (WGS) entry which is preliminary data.</text>
</comment>
<keyword evidence="2" id="KW-0732">Signal</keyword>
<feature type="signal peptide" evidence="2">
    <location>
        <begin position="1"/>
        <end position="26"/>
    </location>
</feature>
<reference evidence="4" key="1">
    <citation type="journal article" date="2019" name="Int. J. Syst. Evol. Microbiol.">
        <title>The Global Catalogue of Microorganisms (GCM) 10K type strain sequencing project: providing services to taxonomists for standard genome sequencing and annotation.</title>
        <authorList>
            <consortium name="The Broad Institute Genomics Platform"/>
            <consortium name="The Broad Institute Genome Sequencing Center for Infectious Disease"/>
            <person name="Wu L."/>
            <person name="Ma J."/>
        </authorList>
    </citation>
    <scope>NUCLEOTIDE SEQUENCE [LARGE SCALE GENOMIC DNA]</scope>
    <source>
        <strain evidence="4">JCM 18053</strain>
    </source>
</reference>
<name>A0ABP9NVB6_9BACT</name>
<keyword evidence="4" id="KW-1185">Reference proteome</keyword>
<gene>
    <name evidence="3" type="ORF">GCM10023213_00920</name>
</gene>
<dbReference type="Proteomes" id="UP001499852">
    <property type="component" value="Unassembled WGS sequence"/>
</dbReference>
<proteinExistence type="predicted"/>
<evidence type="ECO:0000256" key="1">
    <source>
        <dbReference type="SAM" id="MobiDB-lite"/>
    </source>
</evidence>
<evidence type="ECO:0000313" key="3">
    <source>
        <dbReference type="EMBL" id="GAA5132570.1"/>
    </source>
</evidence>
<evidence type="ECO:0000256" key="2">
    <source>
        <dbReference type="SAM" id="SignalP"/>
    </source>
</evidence>
<evidence type="ECO:0000313" key="4">
    <source>
        <dbReference type="Proteomes" id="UP001499852"/>
    </source>
</evidence>
<organism evidence="3 4">
    <name type="scientific">Prosthecobacter algae</name>
    <dbReference type="NCBI Taxonomy" id="1144682"/>
    <lineage>
        <taxon>Bacteria</taxon>
        <taxon>Pseudomonadati</taxon>
        <taxon>Verrucomicrobiota</taxon>
        <taxon>Verrucomicrobiia</taxon>
        <taxon>Verrucomicrobiales</taxon>
        <taxon>Verrucomicrobiaceae</taxon>
        <taxon>Prosthecobacter</taxon>
    </lineage>
</organism>
<feature type="compositionally biased region" description="Polar residues" evidence="1">
    <location>
        <begin position="30"/>
        <end position="42"/>
    </location>
</feature>